<feature type="compositionally biased region" description="Polar residues" evidence="1">
    <location>
        <begin position="12"/>
        <end position="29"/>
    </location>
</feature>
<dbReference type="Proteomes" id="UP001054857">
    <property type="component" value="Unassembled WGS sequence"/>
</dbReference>
<keyword evidence="3" id="KW-1185">Reference proteome</keyword>
<sequence length="209" mass="22586">MTYHDPGVPYSTLGSSIYANRKNPPSTSFGKPKQRQGKEPLFKDPGPGPGAYHPEVGIPHLAGRGVTPTHHANTKWAADTTGRTNLGLPPHKDVVPPGPGLYLRSRSAVNLTGCPQQLTSWRNAAAAGWQNYSARECQTPVILSKEHERIRYGTHSPGPMTAVPEHSVGRQLTSQRITQPRCAFARSARFSTAELRMSGAVPGPGAYNY</sequence>
<dbReference type="EMBL" id="BMAR01000085">
    <property type="protein sequence ID" value="GFR53084.1"/>
    <property type="molecule type" value="Genomic_DNA"/>
</dbReference>
<feature type="region of interest" description="Disordered" evidence="1">
    <location>
        <begin position="1"/>
        <end position="72"/>
    </location>
</feature>
<evidence type="ECO:0000313" key="2">
    <source>
        <dbReference type="EMBL" id="GFR53084.1"/>
    </source>
</evidence>
<protein>
    <submittedName>
        <fullName evidence="2">Uncharacterized protein</fullName>
    </submittedName>
</protein>
<evidence type="ECO:0000313" key="3">
    <source>
        <dbReference type="Proteomes" id="UP001054857"/>
    </source>
</evidence>
<organism evidence="2 3">
    <name type="scientific">Astrephomene gubernaculifera</name>
    <dbReference type="NCBI Taxonomy" id="47775"/>
    <lineage>
        <taxon>Eukaryota</taxon>
        <taxon>Viridiplantae</taxon>
        <taxon>Chlorophyta</taxon>
        <taxon>core chlorophytes</taxon>
        <taxon>Chlorophyceae</taxon>
        <taxon>CS clade</taxon>
        <taxon>Chlamydomonadales</taxon>
        <taxon>Astrephomenaceae</taxon>
        <taxon>Astrephomene</taxon>
    </lineage>
</organism>
<comment type="caution">
    <text evidence="2">The sequence shown here is derived from an EMBL/GenBank/DDBJ whole genome shotgun (WGS) entry which is preliminary data.</text>
</comment>
<accession>A0AAD3E3Q9</accession>
<gene>
    <name evidence="2" type="ORF">Agub_g15794</name>
</gene>
<dbReference type="AlphaFoldDB" id="A0AAD3E3Q9"/>
<reference evidence="2 3" key="1">
    <citation type="journal article" date="2021" name="Sci. Rep.">
        <title>Genome sequencing of the multicellular alga Astrephomene provides insights into convergent evolution of germ-soma differentiation.</title>
        <authorList>
            <person name="Yamashita S."/>
            <person name="Yamamoto K."/>
            <person name="Matsuzaki R."/>
            <person name="Suzuki S."/>
            <person name="Yamaguchi H."/>
            <person name="Hirooka S."/>
            <person name="Minakuchi Y."/>
            <person name="Miyagishima S."/>
            <person name="Kawachi M."/>
            <person name="Toyoda A."/>
            <person name="Nozaki H."/>
        </authorList>
    </citation>
    <scope>NUCLEOTIDE SEQUENCE [LARGE SCALE GENOMIC DNA]</scope>
    <source>
        <strain evidence="2 3">NIES-4017</strain>
    </source>
</reference>
<evidence type="ECO:0000256" key="1">
    <source>
        <dbReference type="SAM" id="MobiDB-lite"/>
    </source>
</evidence>
<dbReference type="PANTHER" id="PTHR40429">
    <property type="entry name" value="FLAGELLAR ASSOCIATED PROTEIN"/>
    <property type="match status" value="1"/>
</dbReference>
<name>A0AAD3E3Q9_9CHLO</name>
<dbReference type="PANTHER" id="PTHR40429:SF1">
    <property type="entry name" value="FLAGELLAR ASSOCIATED PROTEIN"/>
    <property type="match status" value="1"/>
</dbReference>
<proteinExistence type="predicted"/>